<evidence type="ECO:0000256" key="1">
    <source>
        <dbReference type="SAM" id="Coils"/>
    </source>
</evidence>
<gene>
    <name evidence="2" type="ORF">TRFO_06807</name>
</gene>
<dbReference type="RefSeq" id="XP_068356282.1">
    <property type="nucleotide sequence ID" value="XM_068493316.1"/>
</dbReference>
<dbReference type="EMBL" id="MLAK01000838">
    <property type="protein sequence ID" value="OHT03146.1"/>
    <property type="molecule type" value="Genomic_DNA"/>
</dbReference>
<keyword evidence="3" id="KW-1185">Reference proteome</keyword>
<organism evidence="2 3">
    <name type="scientific">Tritrichomonas foetus</name>
    <dbReference type="NCBI Taxonomy" id="1144522"/>
    <lineage>
        <taxon>Eukaryota</taxon>
        <taxon>Metamonada</taxon>
        <taxon>Parabasalia</taxon>
        <taxon>Tritrichomonadida</taxon>
        <taxon>Tritrichomonadidae</taxon>
        <taxon>Tritrichomonas</taxon>
    </lineage>
</organism>
<reference evidence="2" key="1">
    <citation type="submission" date="2016-10" db="EMBL/GenBank/DDBJ databases">
        <authorList>
            <person name="Benchimol M."/>
            <person name="Almeida L.G."/>
            <person name="Vasconcelos A.T."/>
            <person name="Perreira-Neves A."/>
            <person name="Rosa I.A."/>
            <person name="Tasca T."/>
            <person name="Bogo M.R."/>
            <person name="de Souza W."/>
        </authorList>
    </citation>
    <scope>NUCLEOTIDE SEQUENCE [LARGE SCALE GENOMIC DNA]</scope>
    <source>
        <strain evidence="2">K</strain>
    </source>
</reference>
<sequence length="388" mass="45284">MELTEELVGQIHDTEKLKFLLTRMIQKKNSQSKKTAIRKKQLHDLRLKLKNSREELKKFHELHDDMNLHKYDSSLERIRGDFNEFYFTQIFQLIQGTVTAVDVSAQMDSFRSNLEKVSKLQLNHYENLISQKNEEIENLNRKIELLTEQLNTAMNSPISKDIEKLISEKDQAIIKMKAMLQSSVRSDQRKQQQIEEQQAEIQRLNDLLVIQKSSTKTYHSNSSVEDITKLEMTISELEDRINNSSASRELELKNERLSQMIEKSNALYAQANEKLQKLTRNSNKNVNQLKQQISFFFEINLQKDSIKQSIHDKAKLKKLKRTYRAVIASLRQTLLQFFLKDEANQITLVPVILELVGCNDQQIETVMMKMQSSQQLVNRTGGFFGIFG</sequence>
<dbReference type="Proteomes" id="UP000179807">
    <property type="component" value="Unassembled WGS sequence"/>
</dbReference>
<keyword evidence="1" id="KW-0175">Coiled coil</keyword>
<feature type="coiled-coil region" evidence="1">
    <location>
        <begin position="187"/>
        <end position="292"/>
    </location>
</feature>
<evidence type="ECO:0000313" key="2">
    <source>
        <dbReference type="EMBL" id="OHT03146.1"/>
    </source>
</evidence>
<dbReference type="GeneID" id="94828020"/>
<protein>
    <recommendedName>
        <fullName evidence="4">GRIP domain-containing protein</fullName>
    </recommendedName>
</protein>
<comment type="caution">
    <text evidence="2">The sequence shown here is derived from an EMBL/GenBank/DDBJ whole genome shotgun (WGS) entry which is preliminary data.</text>
</comment>
<accession>A0A1J4JWV1</accession>
<dbReference type="OrthoDB" id="10574482at2759"/>
<evidence type="ECO:0008006" key="4">
    <source>
        <dbReference type="Google" id="ProtNLM"/>
    </source>
</evidence>
<proteinExistence type="predicted"/>
<dbReference type="AlphaFoldDB" id="A0A1J4JWV1"/>
<evidence type="ECO:0000313" key="3">
    <source>
        <dbReference type="Proteomes" id="UP000179807"/>
    </source>
</evidence>
<name>A0A1J4JWV1_9EUKA</name>
<dbReference type="VEuPathDB" id="TrichDB:TRFO_06807"/>
<feature type="coiled-coil region" evidence="1">
    <location>
        <begin position="122"/>
        <end position="156"/>
    </location>
</feature>